<dbReference type="EMBL" id="BSNC01000005">
    <property type="protein sequence ID" value="GLP96609.1"/>
    <property type="molecule type" value="Genomic_DNA"/>
</dbReference>
<reference evidence="2" key="2">
    <citation type="submission" date="2023-01" db="EMBL/GenBank/DDBJ databases">
        <title>Draft genome sequence of Paraferrimonas sedimenticola strain NBRC 101628.</title>
        <authorList>
            <person name="Sun Q."/>
            <person name="Mori K."/>
        </authorList>
    </citation>
    <scope>NUCLEOTIDE SEQUENCE</scope>
    <source>
        <strain evidence="2">NBRC 101628</strain>
    </source>
</reference>
<name>A0AA37VXK1_9GAMM</name>
<protein>
    <submittedName>
        <fullName evidence="2">Uncharacterized protein</fullName>
    </submittedName>
</protein>
<gene>
    <name evidence="2" type="ORF">GCM10007895_19150</name>
</gene>
<accession>A0AA37VXK1</accession>
<keyword evidence="3" id="KW-1185">Reference proteome</keyword>
<dbReference type="Proteomes" id="UP001161422">
    <property type="component" value="Unassembled WGS sequence"/>
</dbReference>
<dbReference type="AlphaFoldDB" id="A0AA37VXK1"/>
<proteinExistence type="predicted"/>
<keyword evidence="1" id="KW-1133">Transmembrane helix</keyword>
<reference evidence="2" key="1">
    <citation type="journal article" date="2014" name="Int. J. Syst. Evol. Microbiol.">
        <title>Complete genome sequence of Corynebacterium casei LMG S-19264T (=DSM 44701T), isolated from a smear-ripened cheese.</title>
        <authorList>
            <consortium name="US DOE Joint Genome Institute (JGI-PGF)"/>
            <person name="Walter F."/>
            <person name="Albersmeier A."/>
            <person name="Kalinowski J."/>
            <person name="Ruckert C."/>
        </authorList>
    </citation>
    <scope>NUCLEOTIDE SEQUENCE</scope>
    <source>
        <strain evidence="2">NBRC 101628</strain>
    </source>
</reference>
<evidence type="ECO:0000313" key="2">
    <source>
        <dbReference type="EMBL" id="GLP96609.1"/>
    </source>
</evidence>
<evidence type="ECO:0000256" key="1">
    <source>
        <dbReference type="SAM" id="Phobius"/>
    </source>
</evidence>
<keyword evidence="1" id="KW-0812">Transmembrane</keyword>
<evidence type="ECO:0000313" key="3">
    <source>
        <dbReference type="Proteomes" id="UP001161422"/>
    </source>
</evidence>
<sequence>MKTNIAWILLALVVGFVMFQFKPMLGGATLPLFLLLVGFITYRGYRLMENDDEDSN</sequence>
<organism evidence="2 3">
    <name type="scientific">Paraferrimonas sedimenticola</name>
    <dbReference type="NCBI Taxonomy" id="375674"/>
    <lineage>
        <taxon>Bacteria</taxon>
        <taxon>Pseudomonadati</taxon>
        <taxon>Pseudomonadota</taxon>
        <taxon>Gammaproteobacteria</taxon>
        <taxon>Alteromonadales</taxon>
        <taxon>Ferrimonadaceae</taxon>
        <taxon>Paraferrimonas</taxon>
    </lineage>
</organism>
<dbReference type="RefSeq" id="WP_095503938.1">
    <property type="nucleotide sequence ID" value="NZ_BSNC01000005.1"/>
</dbReference>
<keyword evidence="1" id="KW-0472">Membrane</keyword>
<comment type="caution">
    <text evidence="2">The sequence shown here is derived from an EMBL/GenBank/DDBJ whole genome shotgun (WGS) entry which is preliminary data.</text>
</comment>
<feature type="transmembrane region" description="Helical" evidence="1">
    <location>
        <begin position="5"/>
        <end position="21"/>
    </location>
</feature>
<feature type="transmembrane region" description="Helical" evidence="1">
    <location>
        <begin position="27"/>
        <end position="45"/>
    </location>
</feature>